<evidence type="ECO:0000256" key="1">
    <source>
        <dbReference type="SAM" id="MobiDB-lite"/>
    </source>
</evidence>
<feature type="compositionally biased region" description="Basic and acidic residues" evidence="1">
    <location>
        <begin position="9"/>
        <end position="22"/>
    </location>
</feature>
<evidence type="ECO:0000313" key="3">
    <source>
        <dbReference type="Proteomes" id="UP000501690"/>
    </source>
</evidence>
<protein>
    <submittedName>
        <fullName evidence="2">Uncharacterized protein</fullName>
    </submittedName>
</protein>
<name>A0A4D6LCW0_VIGUN</name>
<proteinExistence type="predicted"/>
<reference evidence="2 3" key="1">
    <citation type="submission" date="2019-04" db="EMBL/GenBank/DDBJ databases">
        <title>An improved genome assembly and genetic linkage map for asparagus bean, Vigna unguiculata ssp. sesquipedialis.</title>
        <authorList>
            <person name="Xia Q."/>
            <person name="Zhang R."/>
            <person name="Dong Y."/>
        </authorList>
    </citation>
    <scope>NUCLEOTIDE SEQUENCE [LARGE SCALE GENOMIC DNA]</scope>
    <source>
        <tissue evidence="2">Leaf</tissue>
    </source>
</reference>
<dbReference type="EMBL" id="CP039347">
    <property type="protein sequence ID" value="QCD86348.1"/>
    <property type="molecule type" value="Genomic_DNA"/>
</dbReference>
<gene>
    <name evidence="2" type="ORF">DEO72_LG3g869</name>
</gene>
<accession>A0A4D6LCW0</accession>
<feature type="region of interest" description="Disordered" evidence="1">
    <location>
        <begin position="1"/>
        <end position="50"/>
    </location>
</feature>
<feature type="compositionally biased region" description="Acidic residues" evidence="1">
    <location>
        <begin position="23"/>
        <end position="32"/>
    </location>
</feature>
<dbReference type="Proteomes" id="UP000501690">
    <property type="component" value="Linkage Group LG3"/>
</dbReference>
<dbReference type="AlphaFoldDB" id="A0A4D6LCW0"/>
<evidence type="ECO:0000313" key="2">
    <source>
        <dbReference type="EMBL" id="QCD86348.1"/>
    </source>
</evidence>
<keyword evidence="3" id="KW-1185">Reference proteome</keyword>
<organism evidence="2 3">
    <name type="scientific">Vigna unguiculata</name>
    <name type="common">Cowpea</name>
    <dbReference type="NCBI Taxonomy" id="3917"/>
    <lineage>
        <taxon>Eukaryota</taxon>
        <taxon>Viridiplantae</taxon>
        <taxon>Streptophyta</taxon>
        <taxon>Embryophyta</taxon>
        <taxon>Tracheophyta</taxon>
        <taxon>Spermatophyta</taxon>
        <taxon>Magnoliopsida</taxon>
        <taxon>eudicotyledons</taxon>
        <taxon>Gunneridae</taxon>
        <taxon>Pentapetalae</taxon>
        <taxon>rosids</taxon>
        <taxon>fabids</taxon>
        <taxon>Fabales</taxon>
        <taxon>Fabaceae</taxon>
        <taxon>Papilionoideae</taxon>
        <taxon>50 kb inversion clade</taxon>
        <taxon>NPAAA clade</taxon>
        <taxon>indigoferoid/millettioid clade</taxon>
        <taxon>Phaseoleae</taxon>
        <taxon>Vigna</taxon>
    </lineage>
</organism>
<sequence length="143" mass="16253">MAKRHLRMKKEMHQFKEDHSKEEDEFNGEDVEEKMNPFRAPSSRPPLHFHSPCQQLSKPQLFEQPWKPPLHIEQICAASTTRTTNIPCISSCMNNTYNATSVTKPEMQEQNLMQSGEASCASSHVAGEEEDITVARLQASIVN</sequence>